<dbReference type="SUPFAM" id="SSF117074">
    <property type="entry name" value="Hypothetical protein PA1324"/>
    <property type="match status" value="3"/>
</dbReference>
<reference evidence="5 6" key="1">
    <citation type="submission" date="2017-05" db="EMBL/GenBank/DDBJ databases">
        <authorList>
            <person name="Song R."/>
            <person name="Chenine A.L."/>
            <person name="Ruprecht R.M."/>
        </authorList>
    </citation>
    <scope>NUCLEOTIDE SEQUENCE [LARGE SCALE GENOMIC DNA]</scope>
    <source>
        <strain evidence="5 6">CECT 8898</strain>
    </source>
</reference>
<dbReference type="CDD" id="cd11304">
    <property type="entry name" value="Cadherin_repeat"/>
    <property type="match status" value="2"/>
</dbReference>
<feature type="domain" description="Cadherin" evidence="4">
    <location>
        <begin position="327"/>
        <end position="406"/>
    </location>
</feature>
<dbReference type="GO" id="GO:0005576">
    <property type="term" value="C:extracellular region"/>
    <property type="evidence" value="ECO:0007669"/>
    <property type="project" value="UniProtKB-SubCell"/>
</dbReference>
<dbReference type="AlphaFoldDB" id="A0A238L8Q4"/>
<dbReference type="GO" id="GO:0007156">
    <property type="term" value="P:homophilic cell adhesion via plasma membrane adhesion molecules"/>
    <property type="evidence" value="ECO:0007669"/>
    <property type="project" value="InterPro"/>
</dbReference>
<dbReference type="Pfam" id="PF24269">
    <property type="entry name" value="DUF7467"/>
    <property type="match status" value="2"/>
</dbReference>
<dbReference type="InterPro" id="IPR055890">
    <property type="entry name" value="DUF7467"/>
</dbReference>
<dbReference type="OrthoDB" id="9773411at2"/>
<dbReference type="InterPro" id="IPR013783">
    <property type="entry name" value="Ig-like_fold"/>
</dbReference>
<dbReference type="PANTHER" id="PTHR23303:SF15">
    <property type="entry name" value="COLOSSIN-A"/>
    <property type="match status" value="1"/>
</dbReference>
<feature type="domain" description="Cadherin" evidence="4">
    <location>
        <begin position="42"/>
        <end position="145"/>
    </location>
</feature>
<evidence type="ECO:0000259" key="4">
    <source>
        <dbReference type="PROSITE" id="PS50268"/>
    </source>
</evidence>
<keyword evidence="2" id="KW-0964">Secreted</keyword>
<dbReference type="GO" id="GO:0016020">
    <property type="term" value="C:membrane"/>
    <property type="evidence" value="ECO:0007669"/>
    <property type="project" value="InterPro"/>
</dbReference>
<dbReference type="Gene3D" id="2.60.40.60">
    <property type="entry name" value="Cadherins"/>
    <property type="match status" value="2"/>
</dbReference>
<dbReference type="Proteomes" id="UP000207598">
    <property type="component" value="Unassembled WGS sequence"/>
</dbReference>
<proteinExistence type="predicted"/>
<dbReference type="InterPro" id="IPR051417">
    <property type="entry name" value="SDr/BOS_complex"/>
</dbReference>
<keyword evidence="6" id="KW-1185">Reference proteome</keyword>
<dbReference type="PANTHER" id="PTHR23303">
    <property type="entry name" value="CARBOXYPEPTIDASE REGULATORY REGION-CONTAINING"/>
    <property type="match status" value="1"/>
</dbReference>
<evidence type="ECO:0000256" key="2">
    <source>
        <dbReference type="ARBA" id="ARBA00022525"/>
    </source>
</evidence>
<dbReference type="InterPro" id="IPR033764">
    <property type="entry name" value="Sdr_B"/>
</dbReference>
<evidence type="ECO:0000313" key="5">
    <source>
        <dbReference type="EMBL" id="SMX50696.1"/>
    </source>
</evidence>
<organism evidence="5 6">
    <name type="scientific">Maliponia aquimaris</name>
    <dbReference type="NCBI Taxonomy" id="1673631"/>
    <lineage>
        <taxon>Bacteria</taxon>
        <taxon>Pseudomonadati</taxon>
        <taxon>Pseudomonadota</taxon>
        <taxon>Alphaproteobacteria</taxon>
        <taxon>Rhodobacterales</taxon>
        <taxon>Paracoccaceae</taxon>
        <taxon>Maliponia</taxon>
    </lineage>
</organism>
<name>A0A238L8Q4_9RHOB</name>
<protein>
    <submittedName>
        <fullName evidence="5">Serine-aspartate repeat-containing protein F</fullName>
    </submittedName>
</protein>
<evidence type="ECO:0000256" key="1">
    <source>
        <dbReference type="ARBA" id="ARBA00004613"/>
    </source>
</evidence>
<dbReference type="SUPFAM" id="SSF49313">
    <property type="entry name" value="Cadherin-like"/>
    <property type="match status" value="2"/>
</dbReference>
<evidence type="ECO:0000256" key="3">
    <source>
        <dbReference type="ARBA" id="ARBA00022729"/>
    </source>
</evidence>
<evidence type="ECO:0000313" key="6">
    <source>
        <dbReference type="Proteomes" id="UP000207598"/>
    </source>
</evidence>
<gene>
    <name evidence="5" type="primary">sdrF</name>
    <name evidence="5" type="ORF">MAA8898_04926</name>
</gene>
<dbReference type="Gene3D" id="2.60.40.10">
    <property type="entry name" value="Immunoglobulins"/>
    <property type="match status" value="3"/>
</dbReference>
<keyword evidence="3" id="KW-0732">Signal</keyword>
<dbReference type="Pfam" id="PF17210">
    <property type="entry name" value="SdrD_B"/>
    <property type="match status" value="3"/>
</dbReference>
<sequence length="1105" mass="114305">MHIFDDDGTYLQTINFHTSCSAPIAIGDQYGSVSLVGGALLDKGTGGLIEYGVSSGPGDAGVTYAIVGGADAALFQVDPATGEVSFINAPDYENPLDDGADNTYDVIVRCTKEDGSFEDTPLEVCIEDDPTDDPICIDENTTPVVDLNVTVECEEPKDLGLDLCMERDALRDAGVDAGKFAAVTLRLGDMLTTTSSTDQNGKLDVGAVQPGDDGDGIYHIRVSNKDNPNDTSEIYFDGTVAAGDSFTALASAAGRNEFGSETRVHIFDDDGTYLQTINFHTSCSAPIAIGDQYGSVSLVGGALLDKGTGGLIEYGGTFAAEANEPDIVYAIVGGADAALFRVDAATGEVSFIDPPDYENPLDEDRDNTYDVIVRATSLSDPDCVTETPIAICVEDVPEAGSLSGRYWCDDNRDGLDNDNEPGVQGVHVALLDSAGNPATDFDGNPVPSTLTAPDGSYSFGNLAPGTYSVKFTDTVSGKELTTQNVDGDVSDDIDSDAFDLGGGMSQIDGIVVVAEQDTPDNDAGVVKPLGALGDRVWFDTDRDGVQDDGETGVADVTVTLTGAGDDGVFGTGDDITAIRVTDGNGNYLFEDLEAGDYKVTFSDLPAGYVFTTLDAGPDDAIDSDAGAGGMTATVSLALGDINLTVDAGIVDPGTASLAGRYFCDENDNDIDDGEPGVPGVTVTLRTAGGALVSVTTTAPDGSYEFTGLVAGDYVVTFAADPTGKTFVTPNVGTDDTVDSDGVLNSDGTASTGIISLAIGARSDDNDVGVEYPNSPPEATPDTGKGCADTEIRVDLADNISDPDGDPVTITAVDGVALTDGGPAIDVGGVLVRLEGTELVFDGETAFASLDIGEEDTASFSYTIEDGNGGLATSMIDVTFCGDANSVEALCGSLPDGEITYRVQSSNIVLPVEDYAFNVQFVSTGDARFDGSTYFQAYCLDRGTPVGRAESFGSAPLNSATMLCASDPGAVAVLSGQISAYNGNAAVDNLDMVSWILNQDFENSGYTGWEVQRAIWELMDSDDLQFLDGVDPGFGSDAKVQEILDAAAVDASLGGGEGFVAGVGDVVGILLDPGDSDPANKQPFIVAVDWEDIDCLCTDNSGMIFL</sequence>
<dbReference type="Pfam" id="PF17963">
    <property type="entry name" value="Big_9"/>
    <property type="match status" value="1"/>
</dbReference>
<dbReference type="EMBL" id="FXYF01000026">
    <property type="protein sequence ID" value="SMX50696.1"/>
    <property type="molecule type" value="Genomic_DNA"/>
</dbReference>
<dbReference type="GO" id="GO:0005509">
    <property type="term" value="F:calcium ion binding"/>
    <property type="evidence" value="ECO:0007669"/>
    <property type="project" value="InterPro"/>
</dbReference>
<dbReference type="PROSITE" id="PS50268">
    <property type="entry name" value="CADHERIN_2"/>
    <property type="match status" value="2"/>
</dbReference>
<dbReference type="InterPro" id="IPR002126">
    <property type="entry name" value="Cadherin-like_dom"/>
</dbReference>
<dbReference type="InterPro" id="IPR015919">
    <property type="entry name" value="Cadherin-like_sf"/>
</dbReference>
<accession>A0A238L8Q4</accession>
<comment type="subcellular location">
    <subcellularLocation>
        <location evidence="1">Secreted</location>
    </subcellularLocation>
</comment>